<feature type="region of interest" description="Disordered" evidence="1">
    <location>
        <begin position="1"/>
        <end position="35"/>
    </location>
</feature>
<dbReference type="RefSeq" id="XP_024575097.1">
    <property type="nucleotide sequence ID" value="XM_024724196.1"/>
</dbReference>
<evidence type="ECO:0000313" key="3">
    <source>
        <dbReference type="EMBL" id="CEG38728.1"/>
    </source>
</evidence>
<organism evidence="3 4">
    <name type="scientific">Plasmopara halstedii</name>
    <name type="common">Downy mildew of sunflower</name>
    <dbReference type="NCBI Taxonomy" id="4781"/>
    <lineage>
        <taxon>Eukaryota</taxon>
        <taxon>Sar</taxon>
        <taxon>Stramenopiles</taxon>
        <taxon>Oomycota</taxon>
        <taxon>Peronosporomycetes</taxon>
        <taxon>Peronosporales</taxon>
        <taxon>Peronosporaceae</taxon>
        <taxon>Plasmopara</taxon>
    </lineage>
</organism>
<evidence type="ECO:0000313" key="4">
    <source>
        <dbReference type="Proteomes" id="UP000054928"/>
    </source>
</evidence>
<dbReference type="Proteomes" id="UP000054928">
    <property type="component" value="Unassembled WGS sequence"/>
</dbReference>
<sequence>MGGGNGQKSATKRERNNAKKMKEAKQKNHAESKAKMEADKNGVKCKICMTTFLITASRSQLNDHFESKHSSKGLTIEQCFPDKFIFLSKPIFNTFFLVKYYYRSRQMFPWNYTADCAYSLPNVLFSKLLKLYKSFMGGGNGQKSAAKRDRNNAKKMKEAKNKNHAESKAKMEADRNGIKCKICMTTFLITANKTQLNDHYQSKHASKGFSLEQCFPENT</sequence>
<dbReference type="Gene3D" id="4.10.1050.10">
    <property type="entry name" value="At2g23090-like"/>
    <property type="match status" value="2"/>
</dbReference>
<name>A0A0P1ADV5_PLAHL</name>
<evidence type="ECO:0000259" key="2">
    <source>
        <dbReference type="Pfam" id="PF12907"/>
    </source>
</evidence>
<dbReference type="InterPro" id="IPR039438">
    <property type="entry name" value="At2g23090-like_Znf"/>
</dbReference>
<feature type="domain" description="At2g23090-like zinc-binding" evidence="2">
    <location>
        <begin position="44"/>
        <end position="82"/>
    </location>
</feature>
<dbReference type="OrthoDB" id="370932at2759"/>
<feature type="compositionally biased region" description="Basic and acidic residues" evidence="1">
    <location>
        <begin position="146"/>
        <end position="170"/>
    </location>
</feature>
<dbReference type="GeneID" id="36403840"/>
<feature type="domain" description="At2g23090-like zinc-binding" evidence="2">
    <location>
        <begin position="179"/>
        <end position="217"/>
    </location>
</feature>
<dbReference type="PANTHER" id="PTHR33788:SF1">
    <property type="entry name" value="ZINC-BINDING PROTEIN"/>
    <property type="match status" value="1"/>
</dbReference>
<accession>A0A0P1ADV5</accession>
<dbReference type="EMBL" id="CCYD01000322">
    <property type="protein sequence ID" value="CEG38728.1"/>
    <property type="molecule type" value="Genomic_DNA"/>
</dbReference>
<dbReference type="InterPro" id="IPR039713">
    <property type="entry name" value="At2g23090-like"/>
</dbReference>
<dbReference type="AlphaFoldDB" id="A0A0P1ADV5"/>
<dbReference type="InterPro" id="IPR026939">
    <property type="entry name" value="ZNF706/At2g23090_sf"/>
</dbReference>
<dbReference type="Pfam" id="PF12907">
    <property type="entry name" value="zf-met2"/>
    <property type="match status" value="2"/>
</dbReference>
<reference evidence="4" key="1">
    <citation type="submission" date="2014-09" db="EMBL/GenBank/DDBJ databases">
        <authorList>
            <person name="Sharma Rahul"/>
            <person name="Thines Marco"/>
        </authorList>
    </citation>
    <scope>NUCLEOTIDE SEQUENCE [LARGE SCALE GENOMIC DNA]</scope>
</reference>
<dbReference type="OMA" id="CAYSLPN"/>
<dbReference type="SUPFAM" id="SSF118359">
    <property type="entry name" value="Expressed protein At2g23090/F21P24.15"/>
    <property type="match status" value="2"/>
</dbReference>
<feature type="region of interest" description="Disordered" evidence="1">
    <location>
        <begin position="139"/>
        <end position="170"/>
    </location>
</feature>
<proteinExistence type="predicted"/>
<evidence type="ECO:0000256" key="1">
    <source>
        <dbReference type="SAM" id="MobiDB-lite"/>
    </source>
</evidence>
<dbReference type="PANTHER" id="PTHR33788">
    <property type="entry name" value="OS07G0114300 PROTEIN"/>
    <property type="match status" value="1"/>
</dbReference>
<protein>
    <submittedName>
        <fullName evidence="3">Zinc finger protein 706</fullName>
    </submittedName>
</protein>
<keyword evidence="4" id="KW-1185">Reference proteome</keyword>
<feature type="compositionally biased region" description="Basic and acidic residues" evidence="1">
    <location>
        <begin position="11"/>
        <end position="35"/>
    </location>
</feature>